<dbReference type="Pfam" id="PF00612">
    <property type="entry name" value="IQ"/>
    <property type="match status" value="1"/>
</dbReference>
<dbReference type="AlphaFoldDB" id="A0A8J6C8E2"/>
<reference evidence="1" key="1">
    <citation type="submission" date="2021-05" db="EMBL/GenBank/DDBJ databases">
        <title>The genome of the haptophyte Pavlova lutheri (Diacronema luteri, Pavlovales) - a model for lipid biosynthesis in eukaryotic algae.</title>
        <authorList>
            <person name="Hulatt C.J."/>
            <person name="Posewitz M.C."/>
        </authorList>
    </citation>
    <scope>NUCLEOTIDE SEQUENCE</scope>
    <source>
        <strain evidence="1">NIVA-4/92</strain>
    </source>
</reference>
<protein>
    <submittedName>
        <fullName evidence="1">Uncharacterized protein</fullName>
    </submittedName>
</protein>
<evidence type="ECO:0000313" key="1">
    <source>
        <dbReference type="EMBL" id="KAG8465322.1"/>
    </source>
</evidence>
<proteinExistence type="predicted"/>
<accession>A0A8J6C8E2</accession>
<keyword evidence="2" id="KW-1185">Reference proteome</keyword>
<dbReference type="InterPro" id="IPR000048">
    <property type="entry name" value="IQ_motif_EF-hand-BS"/>
</dbReference>
<name>A0A8J6C8E2_DIALT</name>
<comment type="caution">
    <text evidence="1">The sequence shown here is derived from an EMBL/GenBank/DDBJ whole genome shotgun (WGS) entry which is preliminary data.</text>
</comment>
<sequence>MAYYGAGYSSSAGFHDPAMRPVAIDPARQPKREPSMVPHVKRILAFERTPLEAWHEYQEELTARGAERHAVRIQAYARGMRDRSQIARVRLQQDKILVLQRAVRVKLARKQLARKKTQYRVAALMAKRERRAVMLLELAFLKRRERKQASAASILQAHYLGRKARQQRANELTKRKLVYVMAKGQAKAALRIQYAWWQYKVVVANRRDEAGRAAVAERGREEEARLAQATAQREQMVMEKPVAKKARSLPLGFQRKQMHMDGGKRVLSYWKYSEKKQARVKELALDAVQAIEQRSGAHDFLLVLTVGGPAAAGASRKAKGPFTFKLDDLEASDVWLKYLRAACPRARVTLTTIP</sequence>
<dbReference type="OrthoDB" id="10549822at2759"/>
<dbReference type="Proteomes" id="UP000751190">
    <property type="component" value="Unassembled WGS sequence"/>
</dbReference>
<evidence type="ECO:0000313" key="2">
    <source>
        <dbReference type="Proteomes" id="UP000751190"/>
    </source>
</evidence>
<organism evidence="1 2">
    <name type="scientific">Diacronema lutheri</name>
    <name type="common">Unicellular marine alga</name>
    <name type="synonym">Monochrysis lutheri</name>
    <dbReference type="NCBI Taxonomy" id="2081491"/>
    <lineage>
        <taxon>Eukaryota</taxon>
        <taxon>Haptista</taxon>
        <taxon>Haptophyta</taxon>
        <taxon>Pavlovophyceae</taxon>
        <taxon>Pavlovales</taxon>
        <taxon>Pavlovaceae</taxon>
        <taxon>Diacronema</taxon>
    </lineage>
</organism>
<dbReference type="PROSITE" id="PS50096">
    <property type="entry name" value="IQ"/>
    <property type="match status" value="1"/>
</dbReference>
<gene>
    <name evidence="1" type="ORF">KFE25_002629</name>
</gene>
<dbReference type="EMBL" id="JAGTXO010000010">
    <property type="protein sequence ID" value="KAG8465322.1"/>
    <property type="molecule type" value="Genomic_DNA"/>
</dbReference>